<reference evidence="1 2" key="1">
    <citation type="journal article" date="2022" name="DNA Res.">
        <title>Chromosomal-level genome assembly of the orchid tree Bauhinia variegata (Leguminosae; Cercidoideae) supports the allotetraploid origin hypothesis of Bauhinia.</title>
        <authorList>
            <person name="Zhong Y."/>
            <person name="Chen Y."/>
            <person name="Zheng D."/>
            <person name="Pang J."/>
            <person name="Liu Y."/>
            <person name="Luo S."/>
            <person name="Meng S."/>
            <person name="Qian L."/>
            <person name="Wei D."/>
            <person name="Dai S."/>
            <person name="Zhou R."/>
        </authorList>
    </citation>
    <scope>NUCLEOTIDE SEQUENCE [LARGE SCALE GENOMIC DNA]</scope>
    <source>
        <strain evidence="1">BV-YZ2020</strain>
    </source>
</reference>
<name>A0ACB9MWH7_BAUVA</name>
<keyword evidence="2" id="KW-1185">Reference proteome</keyword>
<dbReference type="Proteomes" id="UP000828941">
    <property type="component" value="Chromosome 8"/>
</dbReference>
<proteinExistence type="predicted"/>
<sequence length="83" mass="8916">MLFGVQGALDLNPKGVVYFLEIWREFVFHHIATNIVFCSSLMISTGHVMLVSTEAGAASLVHLYNALLTQHPLATSGKLSSGG</sequence>
<comment type="caution">
    <text evidence="1">The sequence shown here is derived from an EMBL/GenBank/DDBJ whole genome shotgun (WGS) entry which is preliminary data.</text>
</comment>
<dbReference type="EMBL" id="CM039433">
    <property type="protein sequence ID" value="KAI4327977.1"/>
    <property type="molecule type" value="Genomic_DNA"/>
</dbReference>
<evidence type="ECO:0000313" key="1">
    <source>
        <dbReference type="EMBL" id="KAI4327977.1"/>
    </source>
</evidence>
<protein>
    <submittedName>
        <fullName evidence="1">Uncharacterized protein</fullName>
    </submittedName>
</protein>
<evidence type="ECO:0000313" key="2">
    <source>
        <dbReference type="Proteomes" id="UP000828941"/>
    </source>
</evidence>
<accession>A0ACB9MWH7</accession>
<gene>
    <name evidence="1" type="ORF">L6164_020378</name>
</gene>
<organism evidence="1 2">
    <name type="scientific">Bauhinia variegata</name>
    <name type="common">Purple orchid tree</name>
    <name type="synonym">Phanera variegata</name>
    <dbReference type="NCBI Taxonomy" id="167791"/>
    <lineage>
        <taxon>Eukaryota</taxon>
        <taxon>Viridiplantae</taxon>
        <taxon>Streptophyta</taxon>
        <taxon>Embryophyta</taxon>
        <taxon>Tracheophyta</taxon>
        <taxon>Spermatophyta</taxon>
        <taxon>Magnoliopsida</taxon>
        <taxon>eudicotyledons</taxon>
        <taxon>Gunneridae</taxon>
        <taxon>Pentapetalae</taxon>
        <taxon>rosids</taxon>
        <taxon>fabids</taxon>
        <taxon>Fabales</taxon>
        <taxon>Fabaceae</taxon>
        <taxon>Cercidoideae</taxon>
        <taxon>Cercideae</taxon>
        <taxon>Bauhiniinae</taxon>
        <taxon>Bauhinia</taxon>
    </lineage>
</organism>